<dbReference type="EMBL" id="JBHSJG010000075">
    <property type="protein sequence ID" value="MFC4990515.1"/>
    <property type="molecule type" value="Genomic_DNA"/>
</dbReference>
<reference evidence="1 2" key="1">
    <citation type="journal article" date="2019" name="Int. J. Syst. Evol. Microbiol.">
        <title>The Global Catalogue of Microorganisms (GCM) 10K type strain sequencing project: providing services to taxonomists for standard genome sequencing and annotation.</title>
        <authorList>
            <consortium name="The Broad Institute Genomics Platform"/>
            <consortium name="The Broad Institute Genome Sequencing Center for Infectious Disease"/>
            <person name="Wu L."/>
            <person name="Ma J."/>
        </authorList>
    </citation>
    <scope>NUCLEOTIDE SEQUENCE [LARGE SCALE GENOMIC DNA]</scope>
    <source>
        <strain evidence="1 2">CGMCC 1.15824</strain>
    </source>
</reference>
<gene>
    <name evidence="1" type="ORF">ACFPFO_22760</name>
</gene>
<protein>
    <submittedName>
        <fullName evidence="1">Uncharacterized protein</fullName>
    </submittedName>
</protein>
<dbReference type="AlphaFoldDB" id="A0ABD5QL94"/>
<keyword evidence="2" id="KW-1185">Reference proteome</keyword>
<evidence type="ECO:0000313" key="1">
    <source>
        <dbReference type="EMBL" id="MFC4990515.1"/>
    </source>
</evidence>
<dbReference type="RefSeq" id="WP_224829952.1">
    <property type="nucleotide sequence ID" value="NZ_JAIVEF010000033.1"/>
</dbReference>
<dbReference type="Proteomes" id="UP001595925">
    <property type="component" value="Unassembled WGS sequence"/>
</dbReference>
<comment type="caution">
    <text evidence="1">The sequence shown here is derived from an EMBL/GenBank/DDBJ whole genome shotgun (WGS) entry which is preliminary data.</text>
</comment>
<proteinExistence type="predicted"/>
<sequence>MEVSPMSSNLPDPQEVNVDDLQTLIENMPEEKRQQLISQLDLGDLGSGNIGL</sequence>
<organism evidence="1 2">
    <name type="scientific">Saliphagus infecundisoli</name>
    <dbReference type="NCBI Taxonomy" id="1849069"/>
    <lineage>
        <taxon>Archaea</taxon>
        <taxon>Methanobacteriati</taxon>
        <taxon>Methanobacteriota</taxon>
        <taxon>Stenosarchaea group</taxon>
        <taxon>Halobacteria</taxon>
        <taxon>Halobacteriales</taxon>
        <taxon>Natrialbaceae</taxon>
        <taxon>Saliphagus</taxon>
    </lineage>
</organism>
<evidence type="ECO:0000313" key="2">
    <source>
        <dbReference type="Proteomes" id="UP001595925"/>
    </source>
</evidence>
<accession>A0ABD5QL94</accession>
<name>A0ABD5QL94_9EURY</name>